<sequence length="114" mass="13439">MTKKAFLIPISILLIFSIAFIGMILFRYESADDLYGFPIPRDAKITKQKEAFYEPDWWAASQEQKDGLPLTYRLRLKLDGWEMKERQGEWAAYVKEEKSLNVISTVDYLSVWHE</sequence>
<evidence type="ECO:0000313" key="3">
    <source>
        <dbReference type="Proteomes" id="UP001238088"/>
    </source>
</evidence>
<keyword evidence="1" id="KW-0812">Transmembrane</keyword>
<reference evidence="2 3" key="1">
    <citation type="submission" date="2023-07" db="EMBL/GenBank/DDBJ databases">
        <title>Genomic Encyclopedia of Type Strains, Phase IV (KMG-IV): sequencing the most valuable type-strain genomes for metagenomic binning, comparative biology and taxonomic classification.</title>
        <authorList>
            <person name="Goeker M."/>
        </authorList>
    </citation>
    <scope>NUCLEOTIDE SEQUENCE [LARGE SCALE GENOMIC DNA]</scope>
    <source>
        <strain evidence="2 3">DSM 23494</strain>
    </source>
</reference>
<proteinExistence type="predicted"/>
<name>A0ABU0AKT0_9BACI</name>
<keyword evidence="1" id="KW-1133">Transmembrane helix</keyword>
<dbReference type="Proteomes" id="UP001238088">
    <property type="component" value="Unassembled WGS sequence"/>
</dbReference>
<accession>A0ABU0AKT0</accession>
<comment type="caution">
    <text evidence="2">The sequence shown here is derived from an EMBL/GenBank/DDBJ whole genome shotgun (WGS) entry which is preliminary data.</text>
</comment>
<keyword evidence="1" id="KW-0472">Membrane</keyword>
<dbReference type="EMBL" id="JAUSUB010000014">
    <property type="protein sequence ID" value="MDQ0271387.1"/>
    <property type="molecule type" value="Genomic_DNA"/>
</dbReference>
<feature type="transmembrane region" description="Helical" evidence="1">
    <location>
        <begin position="6"/>
        <end position="26"/>
    </location>
</feature>
<dbReference type="RefSeq" id="WP_307476488.1">
    <property type="nucleotide sequence ID" value="NZ_JAUSUB010000014.1"/>
</dbReference>
<evidence type="ECO:0008006" key="4">
    <source>
        <dbReference type="Google" id="ProtNLM"/>
    </source>
</evidence>
<organism evidence="2 3">
    <name type="scientific">Cytobacillus purgationiresistens</name>
    <dbReference type="NCBI Taxonomy" id="863449"/>
    <lineage>
        <taxon>Bacteria</taxon>
        <taxon>Bacillati</taxon>
        <taxon>Bacillota</taxon>
        <taxon>Bacilli</taxon>
        <taxon>Bacillales</taxon>
        <taxon>Bacillaceae</taxon>
        <taxon>Cytobacillus</taxon>
    </lineage>
</organism>
<evidence type="ECO:0000256" key="1">
    <source>
        <dbReference type="SAM" id="Phobius"/>
    </source>
</evidence>
<protein>
    <recommendedName>
        <fullName evidence="4">YxeA family protein</fullName>
    </recommendedName>
</protein>
<evidence type="ECO:0000313" key="2">
    <source>
        <dbReference type="EMBL" id="MDQ0271387.1"/>
    </source>
</evidence>
<gene>
    <name evidence="2" type="ORF">J2S17_003275</name>
</gene>
<keyword evidence="3" id="KW-1185">Reference proteome</keyword>